<name>A0A4R1B3M5_9BACT</name>
<dbReference type="Proteomes" id="UP000295334">
    <property type="component" value="Unassembled WGS sequence"/>
</dbReference>
<keyword evidence="2" id="KW-1185">Reference proteome</keyword>
<dbReference type="RefSeq" id="WP_131450566.1">
    <property type="nucleotide sequence ID" value="NZ_SJZI01000052.1"/>
</dbReference>
<proteinExistence type="predicted"/>
<dbReference type="EMBL" id="SJZI01000052">
    <property type="protein sequence ID" value="TCJ12090.1"/>
    <property type="molecule type" value="Genomic_DNA"/>
</dbReference>
<comment type="caution">
    <text evidence="1">The sequence shown here is derived from an EMBL/GenBank/DDBJ whole genome shotgun (WGS) entry which is preliminary data.</text>
</comment>
<evidence type="ECO:0000313" key="2">
    <source>
        <dbReference type="Proteomes" id="UP000295334"/>
    </source>
</evidence>
<evidence type="ECO:0000313" key="1">
    <source>
        <dbReference type="EMBL" id="TCJ12090.1"/>
    </source>
</evidence>
<sequence>MRTHIDRLKEILFAGQPAADEGRPDDKLRKASLPPVVIRIIQVIRAAQARLAGLAPLFTKTRSITDYSAEK</sequence>
<reference evidence="1 2" key="1">
    <citation type="submission" date="2019-03" db="EMBL/GenBank/DDBJ databases">
        <authorList>
            <person name="Kim M.K.M."/>
        </authorList>
    </citation>
    <scope>NUCLEOTIDE SEQUENCE [LARGE SCALE GENOMIC DNA]</scope>
    <source>
        <strain evidence="1 2">17J68-12</strain>
    </source>
</reference>
<dbReference type="AlphaFoldDB" id="A0A4R1B3M5"/>
<organism evidence="1 2">
    <name type="scientific">Flaviaesturariibacter flavus</name>
    <dbReference type="NCBI Taxonomy" id="2502780"/>
    <lineage>
        <taxon>Bacteria</taxon>
        <taxon>Pseudomonadati</taxon>
        <taxon>Bacteroidota</taxon>
        <taxon>Chitinophagia</taxon>
        <taxon>Chitinophagales</taxon>
        <taxon>Chitinophagaceae</taxon>
        <taxon>Flaviaestuariibacter</taxon>
    </lineage>
</organism>
<accession>A0A4R1B3M5</accession>
<gene>
    <name evidence="1" type="ORF">EPD60_16165</name>
</gene>
<protein>
    <submittedName>
        <fullName evidence="1">Uncharacterized protein</fullName>
    </submittedName>
</protein>